<proteinExistence type="predicted"/>
<evidence type="ECO:0000313" key="2">
    <source>
        <dbReference type="Proteomes" id="UP000326837"/>
    </source>
</evidence>
<dbReference type="KEGG" id="lpav:PLANPX_2062"/>
<reference evidence="2" key="1">
    <citation type="submission" date="2019-10" db="EMBL/GenBank/DDBJ databases">
        <title>Lacipirellula parvula gen. nov., sp. nov., representing a lineage of planctomycetes widespread in freshwater anoxic habitats, and description of the family Lacipirellulaceae.</title>
        <authorList>
            <person name="Dedysh S.N."/>
            <person name="Kulichevskaya I.S."/>
            <person name="Beletsky A.V."/>
            <person name="Rakitin A.L."/>
            <person name="Mardanov A.V."/>
            <person name="Ivanova A.A."/>
            <person name="Saltykova V.X."/>
            <person name="Rijpstra W.I.C."/>
            <person name="Sinninghe Damste J.S."/>
            <person name="Ravin N.V."/>
        </authorList>
    </citation>
    <scope>NUCLEOTIDE SEQUENCE [LARGE SCALE GENOMIC DNA]</scope>
    <source>
        <strain evidence="2">PX69</strain>
    </source>
</reference>
<dbReference type="AlphaFoldDB" id="A0A5K7X777"/>
<sequence>MQPSGDSRWSGEGLVWQATFGFTNHSPRRTQPRSVDFGGALPWPSINSTRMRAPETVRWHCWSEQ</sequence>
<dbReference type="Proteomes" id="UP000326837">
    <property type="component" value="Chromosome"/>
</dbReference>
<protein>
    <submittedName>
        <fullName evidence="1">Uncharacterized protein</fullName>
    </submittedName>
</protein>
<gene>
    <name evidence="1" type="ORF">PLANPX_2062</name>
</gene>
<accession>A0A5K7X777</accession>
<organism evidence="1 2">
    <name type="scientific">Lacipirellula parvula</name>
    <dbReference type="NCBI Taxonomy" id="2650471"/>
    <lineage>
        <taxon>Bacteria</taxon>
        <taxon>Pseudomonadati</taxon>
        <taxon>Planctomycetota</taxon>
        <taxon>Planctomycetia</taxon>
        <taxon>Pirellulales</taxon>
        <taxon>Lacipirellulaceae</taxon>
        <taxon>Lacipirellula</taxon>
    </lineage>
</organism>
<dbReference type="EMBL" id="AP021861">
    <property type="protein sequence ID" value="BBO32450.1"/>
    <property type="molecule type" value="Genomic_DNA"/>
</dbReference>
<evidence type="ECO:0000313" key="1">
    <source>
        <dbReference type="EMBL" id="BBO32450.1"/>
    </source>
</evidence>
<name>A0A5K7X777_9BACT</name>
<keyword evidence="2" id="KW-1185">Reference proteome</keyword>